<organism evidence="1 2">
    <name type="scientific">Bacillus thuringiensis</name>
    <dbReference type="NCBI Taxonomy" id="1428"/>
    <lineage>
        <taxon>Bacteria</taxon>
        <taxon>Bacillati</taxon>
        <taxon>Bacillota</taxon>
        <taxon>Bacilli</taxon>
        <taxon>Bacillales</taxon>
        <taxon>Bacillaceae</taxon>
        <taxon>Bacillus</taxon>
        <taxon>Bacillus cereus group</taxon>
    </lineage>
</organism>
<proteinExistence type="predicted"/>
<gene>
    <name evidence="1" type="ORF">CN495_08430</name>
</gene>
<dbReference type="Proteomes" id="UP000219897">
    <property type="component" value="Unassembled WGS sequence"/>
</dbReference>
<comment type="caution">
    <text evidence="1">The sequence shown here is derived from an EMBL/GenBank/DDBJ whole genome shotgun (WGS) entry which is preliminary data.</text>
</comment>
<reference evidence="1 2" key="1">
    <citation type="submission" date="2017-09" db="EMBL/GenBank/DDBJ databases">
        <title>Large-scale bioinformatics analysis of Bacillus genomes uncovers conserved roles of natural products in bacterial physiology.</title>
        <authorList>
            <consortium name="Agbiome Team Llc"/>
            <person name="Bleich R.M."/>
            <person name="Kirk G.J."/>
            <person name="Santa Maria K.C."/>
            <person name="Allen S.E."/>
            <person name="Farag S."/>
            <person name="Shank E.A."/>
            <person name="Bowers A."/>
        </authorList>
    </citation>
    <scope>NUCLEOTIDE SEQUENCE [LARGE SCALE GENOMIC DNA]</scope>
    <source>
        <strain evidence="1 2">AFS005140</strain>
    </source>
</reference>
<accession>A0ABD6S7I7</accession>
<name>A0ABD6S7I7_BACTU</name>
<sequence>MLGNDISLLIQKSLEEGKGYAFLPVNEDVNEELAKLQKKYGDLYIIKERWHQHACKGLTALHRVEQSLHRRQRIVQNELSGIEQALEQIKEVKTNGKRG</sequence>
<dbReference type="AlphaFoldDB" id="A0ABD6S7I7"/>
<evidence type="ECO:0000313" key="1">
    <source>
        <dbReference type="EMBL" id="PER55770.1"/>
    </source>
</evidence>
<protein>
    <submittedName>
        <fullName evidence="1">Uncharacterized protein</fullName>
    </submittedName>
</protein>
<evidence type="ECO:0000313" key="2">
    <source>
        <dbReference type="Proteomes" id="UP000219897"/>
    </source>
</evidence>
<dbReference type="EMBL" id="NTYF01000023">
    <property type="protein sequence ID" value="PER55770.1"/>
    <property type="molecule type" value="Genomic_DNA"/>
</dbReference>